<proteinExistence type="inferred from homology"/>
<dbReference type="Proteomes" id="UP001161064">
    <property type="component" value="Unassembled WGS sequence"/>
</dbReference>
<feature type="region of interest" description="Disordered" evidence="2">
    <location>
        <begin position="309"/>
        <end position="333"/>
    </location>
</feature>
<comment type="similarity">
    <text evidence="1">Belongs to the virb1 family.</text>
</comment>
<reference evidence="4" key="1">
    <citation type="submission" date="2021-05" db="EMBL/GenBank/DDBJ databases">
        <authorList>
            <person name="Tanabe Y."/>
        </authorList>
    </citation>
    <scope>NUCLEOTIDE SEQUENCE</scope>
    <source>
        <strain evidence="4">BOTRYCO-1</strain>
    </source>
</reference>
<dbReference type="SUPFAM" id="SSF53955">
    <property type="entry name" value="Lysozyme-like"/>
    <property type="match status" value="1"/>
</dbReference>
<dbReference type="Gene3D" id="1.10.530.10">
    <property type="match status" value="1"/>
</dbReference>
<evidence type="ECO:0000313" key="5">
    <source>
        <dbReference type="Proteomes" id="UP001161064"/>
    </source>
</evidence>
<dbReference type="RefSeq" id="WP_284358509.1">
    <property type="nucleotide sequence ID" value="NZ_BPFZ01000001.1"/>
</dbReference>
<dbReference type="InterPro" id="IPR023346">
    <property type="entry name" value="Lysozyme-like_dom_sf"/>
</dbReference>
<evidence type="ECO:0000256" key="1">
    <source>
        <dbReference type="ARBA" id="ARBA00009387"/>
    </source>
</evidence>
<protein>
    <recommendedName>
        <fullName evidence="3">Transglycosylase SLT domain-containing protein</fullName>
    </recommendedName>
</protein>
<reference evidence="4" key="2">
    <citation type="journal article" date="2023" name="ISME Commun">
        <title>Characterization of a bloom-associated alphaproteobacterial lineage, 'Candidatus Phycosocius': insights into freshwater algal-bacterial interactions.</title>
        <authorList>
            <person name="Tanabe Y."/>
            <person name="Yamaguchi H."/>
            <person name="Yoshida M."/>
            <person name="Kai A."/>
            <person name="Okazaki Y."/>
        </authorList>
    </citation>
    <scope>NUCLEOTIDE SEQUENCE</scope>
    <source>
        <strain evidence="4">BOTRYCO-1</strain>
    </source>
</reference>
<evidence type="ECO:0000313" key="4">
    <source>
        <dbReference type="EMBL" id="GIU66042.1"/>
    </source>
</evidence>
<sequence>MTPQSIGGSPVRQAIAQASRDTGMDFQFLLATAVRESALNPKAEAKTSSATGLFQFLDSTWLATLKRHGAKHGLGAEASQIDISQDGRPSVNDRALKRALLDLRYDPKISALMAAEFAGDNADYLRARTGQEPEAGDLYAAHFLGAGGAAELVNAVRDRPWASAADLFPSAAAANRTVFYKSNGQERTVSEVLENLRATPSRQAPAVGRHELGYEAANLFGPNQPLPGGLDHELFIRLMTSILSNDMFDTQPNEYLSLLKQVNNQKAGETNPLSASMLAQLYAASDRHAEDAGLKSVQGIMGLRSMAQILSPDPSGHDEPGPSPLGFGLDTQA</sequence>
<dbReference type="Pfam" id="PF01464">
    <property type="entry name" value="SLT"/>
    <property type="match status" value="1"/>
</dbReference>
<accession>A0ABQ4PSS7</accession>
<dbReference type="InterPro" id="IPR008258">
    <property type="entry name" value="Transglycosylase_SLT_dom_1"/>
</dbReference>
<comment type="caution">
    <text evidence="4">The sequence shown here is derived from an EMBL/GenBank/DDBJ whole genome shotgun (WGS) entry which is preliminary data.</text>
</comment>
<name>A0ABQ4PSS7_9PROT</name>
<keyword evidence="5" id="KW-1185">Reference proteome</keyword>
<feature type="domain" description="Transglycosylase SLT" evidence="3">
    <location>
        <begin position="14"/>
        <end position="67"/>
    </location>
</feature>
<gene>
    <name evidence="4" type="ORF">PsB1_0196</name>
</gene>
<organism evidence="4 5">
    <name type="scientific">Candidatus Phycosocius spiralis</name>
    <dbReference type="NCBI Taxonomy" id="2815099"/>
    <lineage>
        <taxon>Bacteria</taxon>
        <taxon>Pseudomonadati</taxon>
        <taxon>Pseudomonadota</taxon>
        <taxon>Alphaproteobacteria</taxon>
        <taxon>Caulobacterales</taxon>
        <taxon>Caulobacterales incertae sedis</taxon>
        <taxon>Candidatus Phycosocius</taxon>
    </lineage>
</organism>
<evidence type="ECO:0000259" key="3">
    <source>
        <dbReference type="Pfam" id="PF01464"/>
    </source>
</evidence>
<evidence type="ECO:0000256" key="2">
    <source>
        <dbReference type="SAM" id="MobiDB-lite"/>
    </source>
</evidence>
<dbReference type="EMBL" id="BPFZ01000001">
    <property type="protein sequence ID" value="GIU66042.1"/>
    <property type="molecule type" value="Genomic_DNA"/>
</dbReference>